<gene>
    <name evidence="1" type="ORF">EJ903_25860</name>
</gene>
<dbReference type="InterPro" id="IPR006881">
    <property type="entry name" value="RepA_C"/>
</dbReference>
<proteinExistence type="predicted"/>
<comment type="caution">
    <text evidence="1">The sequence shown here is derived from an EMBL/GenBank/DDBJ whole genome shotgun (WGS) entry which is preliminary data.</text>
</comment>
<name>A0A3S0HW67_9PROT</name>
<dbReference type="AlphaFoldDB" id="A0A3S0HW67"/>
<evidence type="ECO:0000313" key="1">
    <source>
        <dbReference type="EMBL" id="RTR11810.1"/>
    </source>
</evidence>
<reference evidence="1 2" key="1">
    <citation type="submission" date="2018-12" db="EMBL/GenBank/DDBJ databases">
        <authorList>
            <person name="Yang Y."/>
        </authorList>
    </citation>
    <scope>NUCLEOTIDE SEQUENCE [LARGE SCALE GENOMIC DNA]</scope>
    <source>
        <strain evidence="1 2">L-25-5w-1</strain>
    </source>
</reference>
<evidence type="ECO:0000313" key="2">
    <source>
        <dbReference type="Proteomes" id="UP000277007"/>
    </source>
</evidence>
<dbReference type="RefSeq" id="WP_126620751.1">
    <property type="nucleotide sequence ID" value="NZ_JBHUCY010000052.1"/>
</dbReference>
<keyword evidence="2" id="KW-1185">Reference proteome</keyword>
<dbReference type="OrthoDB" id="932750at2"/>
<organism evidence="1 2">
    <name type="scientific">Azospirillum griseum</name>
    <dbReference type="NCBI Taxonomy" id="2496639"/>
    <lineage>
        <taxon>Bacteria</taxon>
        <taxon>Pseudomonadati</taxon>
        <taxon>Pseudomonadota</taxon>
        <taxon>Alphaproteobacteria</taxon>
        <taxon>Rhodospirillales</taxon>
        <taxon>Azospirillaceae</taxon>
        <taxon>Azospirillum</taxon>
    </lineage>
</organism>
<sequence length="328" mass="37182">MATVHKLIRAHGRDAARLMINQDEIPYFHVASSILEKESNETGITYSGFCMTSLPHRRLPDDLPWVRSNGSMSLLIEPGRRPRVKNPRSVNDYELIGVPYGAKARLILLYLQTEALRNNSPVVELGRSMNNWLERMDISSGGATYREVKNQAERISRCKLTFDYDSPYKGSLASGHRNDSIVRDAINLRAGDGQGLLWDDTVQLSDSFFRMLKDHPVPVWEPAIRAISGKSAAIDVYIWLAYRLHVLEKPTPVSWVALYEQFGTGRRDEDDAIYRSRLRAFKPEFRTALRYALSVYEEANVEEADDKGGLILHPSRPPVPERLLGKSA</sequence>
<protein>
    <submittedName>
        <fullName evidence="1">Pirin</fullName>
    </submittedName>
</protein>
<dbReference type="Pfam" id="PF04796">
    <property type="entry name" value="RepA_C"/>
    <property type="match status" value="1"/>
</dbReference>
<dbReference type="EMBL" id="RXMA01000065">
    <property type="protein sequence ID" value="RTR11810.1"/>
    <property type="molecule type" value="Genomic_DNA"/>
</dbReference>
<accession>A0A3S0HW67</accession>
<dbReference type="Proteomes" id="UP000277007">
    <property type="component" value="Unassembled WGS sequence"/>
</dbReference>